<feature type="domain" description="AB hydrolase-1" evidence="2">
    <location>
        <begin position="7"/>
        <end position="233"/>
    </location>
</feature>
<name>A0A558AJ32_9PSEU</name>
<gene>
    <name evidence="3" type="ORF">FNH06_06815</name>
</gene>
<dbReference type="AlphaFoldDB" id="A0A558AJ32"/>
<evidence type="ECO:0000313" key="3">
    <source>
        <dbReference type="EMBL" id="TVT24276.1"/>
    </source>
</evidence>
<dbReference type="SUPFAM" id="SSF53474">
    <property type="entry name" value="alpha/beta-Hydrolases"/>
    <property type="match status" value="1"/>
</dbReference>
<accession>A0A558AJ32</accession>
<dbReference type="Pfam" id="PF12697">
    <property type="entry name" value="Abhydrolase_6"/>
    <property type="match status" value="1"/>
</dbReference>
<dbReference type="GO" id="GO:0016787">
    <property type="term" value="F:hydrolase activity"/>
    <property type="evidence" value="ECO:0007669"/>
    <property type="project" value="UniProtKB-KW"/>
</dbReference>
<sequence length="248" mass="26673">MTATDRLVLLHGVGLDGTMWTDLRPLLPAPAVAPDLLGHGTRSPLTGPTSLPALAEDVADTLAEPVHLIGFSLGGLVAQQLALSHPDKVASLVLVSTVADRTPDERAAVRARYHRAAESFEASARAAVDRWFSPGFRRSRPHLPPLVSDTLLANDRDSYLACYRVFAEADADLWPHLTRIVAPTLVITGGRDTGSTPDMARRLAGRIPDARAVVVEDAAHLLPLEQPRVLAKAITEHLSTSDKRTDHP</sequence>
<reference evidence="3 4" key="1">
    <citation type="submission" date="2019-07" db="EMBL/GenBank/DDBJ databases">
        <title>New species of Amycolatopsis and Streptomyces.</title>
        <authorList>
            <person name="Duangmal K."/>
            <person name="Teo W.F.A."/>
            <person name="Lipun K."/>
        </authorList>
    </citation>
    <scope>NUCLEOTIDE SEQUENCE [LARGE SCALE GENOMIC DNA]</scope>
    <source>
        <strain evidence="3 4">JCM 30562</strain>
    </source>
</reference>
<dbReference type="InterPro" id="IPR000073">
    <property type="entry name" value="AB_hydrolase_1"/>
</dbReference>
<proteinExistence type="predicted"/>
<dbReference type="InterPro" id="IPR050266">
    <property type="entry name" value="AB_hydrolase_sf"/>
</dbReference>
<organism evidence="3 4">
    <name type="scientific">Amycolatopsis acidiphila</name>
    <dbReference type="NCBI Taxonomy" id="715473"/>
    <lineage>
        <taxon>Bacteria</taxon>
        <taxon>Bacillati</taxon>
        <taxon>Actinomycetota</taxon>
        <taxon>Actinomycetes</taxon>
        <taxon>Pseudonocardiales</taxon>
        <taxon>Pseudonocardiaceae</taxon>
        <taxon>Amycolatopsis</taxon>
    </lineage>
</organism>
<comment type="caution">
    <text evidence="3">The sequence shown here is derived from an EMBL/GenBank/DDBJ whole genome shotgun (WGS) entry which is preliminary data.</text>
</comment>
<dbReference type="RefSeq" id="WP_144635337.1">
    <property type="nucleotide sequence ID" value="NZ_BNAX01000016.1"/>
</dbReference>
<dbReference type="EMBL" id="VJZA01000007">
    <property type="protein sequence ID" value="TVT24276.1"/>
    <property type="molecule type" value="Genomic_DNA"/>
</dbReference>
<keyword evidence="1 3" id="KW-0378">Hydrolase</keyword>
<dbReference type="PANTHER" id="PTHR43798">
    <property type="entry name" value="MONOACYLGLYCEROL LIPASE"/>
    <property type="match status" value="1"/>
</dbReference>
<protein>
    <submittedName>
        <fullName evidence="3">Alpha/beta fold hydrolase</fullName>
    </submittedName>
</protein>
<dbReference type="InterPro" id="IPR029058">
    <property type="entry name" value="AB_hydrolase_fold"/>
</dbReference>
<dbReference type="OrthoDB" id="9802489at2"/>
<dbReference type="GO" id="GO:0016020">
    <property type="term" value="C:membrane"/>
    <property type="evidence" value="ECO:0007669"/>
    <property type="project" value="TreeGrafter"/>
</dbReference>
<evidence type="ECO:0000259" key="2">
    <source>
        <dbReference type="Pfam" id="PF12697"/>
    </source>
</evidence>
<dbReference type="Proteomes" id="UP000318578">
    <property type="component" value="Unassembled WGS sequence"/>
</dbReference>
<keyword evidence="4" id="KW-1185">Reference proteome</keyword>
<evidence type="ECO:0000256" key="1">
    <source>
        <dbReference type="ARBA" id="ARBA00022801"/>
    </source>
</evidence>
<dbReference type="PANTHER" id="PTHR43798:SF31">
    <property type="entry name" value="AB HYDROLASE SUPERFAMILY PROTEIN YCLE"/>
    <property type="match status" value="1"/>
</dbReference>
<evidence type="ECO:0000313" key="4">
    <source>
        <dbReference type="Proteomes" id="UP000318578"/>
    </source>
</evidence>
<dbReference type="Gene3D" id="3.40.50.1820">
    <property type="entry name" value="alpha/beta hydrolase"/>
    <property type="match status" value="1"/>
</dbReference>